<name>A0A0D6L862_9BILA</name>
<accession>A0A0D6L862</accession>
<feature type="transmembrane region" description="Helical" evidence="1">
    <location>
        <begin position="64"/>
        <end position="82"/>
    </location>
</feature>
<organism evidence="2 3">
    <name type="scientific">Ancylostoma ceylanicum</name>
    <dbReference type="NCBI Taxonomy" id="53326"/>
    <lineage>
        <taxon>Eukaryota</taxon>
        <taxon>Metazoa</taxon>
        <taxon>Ecdysozoa</taxon>
        <taxon>Nematoda</taxon>
        <taxon>Chromadorea</taxon>
        <taxon>Rhabditida</taxon>
        <taxon>Rhabditina</taxon>
        <taxon>Rhabditomorpha</taxon>
        <taxon>Strongyloidea</taxon>
        <taxon>Ancylostomatidae</taxon>
        <taxon>Ancylostomatinae</taxon>
        <taxon>Ancylostoma</taxon>
    </lineage>
</organism>
<evidence type="ECO:0000313" key="2">
    <source>
        <dbReference type="EMBL" id="EPB65771.1"/>
    </source>
</evidence>
<evidence type="ECO:0000313" key="3">
    <source>
        <dbReference type="Proteomes" id="UP000054495"/>
    </source>
</evidence>
<protein>
    <recommendedName>
        <fullName evidence="4">SSD domain-containing protein</fullName>
    </recommendedName>
</protein>
<feature type="non-terminal residue" evidence="2">
    <location>
        <position position="83"/>
    </location>
</feature>
<gene>
    <name evidence="2" type="ORF">ANCCEY_15160</name>
</gene>
<evidence type="ECO:0008006" key="4">
    <source>
        <dbReference type="Google" id="ProtNLM"/>
    </source>
</evidence>
<dbReference type="Proteomes" id="UP000054495">
    <property type="component" value="Unassembled WGS sequence"/>
</dbReference>
<reference evidence="2 3" key="1">
    <citation type="submission" date="2013-05" db="EMBL/GenBank/DDBJ databases">
        <title>Draft genome of the parasitic nematode Anyclostoma ceylanicum.</title>
        <authorList>
            <person name="Mitreva M."/>
        </authorList>
    </citation>
    <scope>NUCLEOTIDE SEQUENCE [LARGE SCALE GENOMIC DNA]</scope>
</reference>
<keyword evidence="3" id="KW-1185">Reference proteome</keyword>
<dbReference type="AlphaFoldDB" id="A0A0D6L862"/>
<evidence type="ECO:0000256" key="1">
    <source>
        <dbReference type="SAM" id="Phobius"/>
    </source>
</evidence>
<feature type="transmembrane region" description="Helical" evidence="1">
    <location>
        <begin position="32"/>
        <end position="52"/>
    </location>
</feature>
<dbReference type="EMBL" id="KE127142">
    <property type="protein sequence ID" value="EPB65771.1"/>
    <property type="molecule type" value="Genomic_DNA"/>
</dbReference>
<sequence>MKQRIKEMYNTDVMEQSIEITCFDFMPFRSTAVTVSVFVAWTFAFIISTAYLPFQQLVGVSLSYMPFIVVISISVVVMYYLLP</sequence>
<proteinExistence type="predicted"/>
<keyword evidence="1" id="KW-0812">Transmembrane</keyword>
<keyword evidence="1" id="KW-0472">Membrane</keyword>
<keyword evidence="1" id="KW-1133">Transmembrane helix</keyword>